<comment type="caution">
    <text evidence="2">The sequence shown here is derived from an EMBL/GenBank/DDBJ whole genome shotgun (WGS) entry which is preliminary data.</text>
</comment>
<dbReference type="SUPFAM" id="SSF53300">
    <property type="entry name" value="vWA-like"/>
    <property type="match status" value="1"/>
</dbReference>
<dbReference type="InterPro" id="IPR050934">
    <property type="entry name" value="ITIH"/>
</dbReference>
<proteinExistence type="predicted"/>
<dbReference type="Gene3D" id="3.40.50.410">
    <property type="entry name" value="von Willebrand factor, type A domain"/>
    <property type="match status" value="1"/>
</dbReference>
<dbReference type="EMBL" id="LAZR01046412">
    <property type="protein sequence ID" value="KKK96590.1"/>
    <property type="molecule type" value="Genomic_DNA"/>
</dbReference>
<dbReference type="InterPro" id="IPR036465">
    <property type="entry name" value="vWFA_dom_sf"/>
</dbReference>
<accession>A0A0F9AE82</accession>
<protein>
    <recommendedName>
        <fullName evidence="1">VWFA domain-containing protein</fullName>
    </recommendedName>
</protein>
<organism evidence="2">
    <name type="scientific">marine sediment metagenome</name>
    <dbReference type="NCBI Taxonomy" id="412755"/>
    <lineage>
        <taxon>unclassified sequences</taxon>
        <taxon>metagenomes</taxon>
        <taxon>ecological metagenomes</taxon>
    </lineage>
</organism>
<sequence length="400" mass="44971">RRLRSGGGTNLNDALIEAIRQKPADGMLPIVLFLTDGLPTVGVRGEVAIREGVKKANIHKRRIFTFGVGYDVNAPLLTHLADNSRAISTFVMPKEDVEVKVSQVYRRLFGPMLADPKLAVFDAKGKLTTRRVKDVLPRHLPDLFEGDKLVLLGRYYDETPLRLQLKGQFRGKARTFKFEFKLDKATTKNSFVPRLWASRKIALLVDEIRAAGADGGINASVLVAKAKDDPKLKELVDEIVRLSTEFGILTEYTAFLAKEGTDLTRRDQVLREANFNFAGRAQGTRFGQGAVNQEYNGTMMRSQMRLNRRNDFLDQNMNRVQTALVQQVNDRAFFQRGNRWVDGRAINAKNGARPDETVTIGSPEFMKLLDTLAKANRQGTLSMRGEILLRVGDRNILVRK</sequence>
<dbReference type="PANTHER" id="PTHR10338:SF108">
    <property type="entry name" value="INTER-ALPHA-TRYPSIN INHIBITOR HEAVY CHAIN H4-LIKE PROTEIN"/>
    <property type="match status" value="1"/>
</dbReference>
<name>A0A0F9AE82_9ZZZZ</name>
<dbReference type="InterPro" id="IPR002035">
    <property type="entry name" value="VWF_A"/>
</dbReference>
<feature type="non-terminal residue" evidence="2">
    <location>
        <position position="1"/>
    </location>
</feature>
<dbReference type="PROSITE" id="PS50234">
    <property type="entry name" value="VWFA"/>
    <property type="match status" value="1"/>
</dbReference>
<evidence type="ECO:0000313" key="2">
    <source>
        <dbReference type="EMBL" id="KKK96590.1"/>
    </source>
</evidence>
<reference evidence="2" key="1">
    <citation type="journal article" date="2015" name="Nature">
        <title>Complex archaea that bridge the gap between prokaryotes and eukaryotes.</title>
        <authorList>
            <person name="Spang A."/>
            <person name="Saw J.H."/>
            <person name="Jorgensen S.L."/>
            <person name="Zaremba-Niedzwiedzka K."/>
            <person name="Martijn J."/>
            <person name="Lind A.E."/>
            <person name="van Eijk R."/>
            <person name="Schleper C."/>
            <person name="Guy L."/>
            <person name="Ettema T.J."/>
        </authorList>
    </citation>
    <scope>NUCLEOTIDE SEQUENCE</scope>
</reference>
<dbReference type="PANTHER" id="PTHR10338">
    <property type="entry name" value="INTER-ALPHA-TRYPSIN INHIBITOR HEAVY CHAIN FAMILY MEMBER"/>
    <property type="match status" value="1"/>
</dbReference>
<feature type="domain" description="VWFA" evidence="1">
    <location>
        <begin position="1"/>
        <end position="108"/>
    </location>
</feature>
<gene>
    <name evidence="2" type="ORF">LCGC14_2661230</name>
</gene>
<dbReference type="AlphaFoldDB" id="A0A0F9AE82"/>
<evidence type="ECO:0000259" key="1">
    <source>
        <dbReference type="PROSITE" id="PS50234"/>
    </source>
</evidence>